<protein>
    <submittedName>
        <fullName evidence="2">Uncharacterized protein</fullName>
    </submittedName>
</protein>
<proteinExistence type="predicted"/>
<accession>A0A7C8J0T3</accession>
<dbReference type="PANTHER" id="PTHR38846:SF1">
    <property type="entry name" value="C3H1-TYPE DOMAIN-CONTAINING PROTEIN"/>
    <property type="match status" value="1"/>
</dbReference>
<feature type="region of interest" description="Disordered" evidence="1">
    <location>
        <begin position="359"/>
        <end position="382"/>
    </location>
</feature>
<dbReference type="Proteomes" id="UP000481858">
    <property type="component" value="Unassembled WGS sequence"/>
</dbReference>
<sequence length="382" mass="43771">MMRTTARLWKDGKKAQEFLWFETHDEAAFYVATGQTRDGERGEALFAGRKRTQQPGISANNVKKEVNPQIKTEAFDASQSYFSQLPNFQPNDNADFEDEFGRFASSQNIAPGSQAWRRKRTDAIRRKLFLQLNEMVFHYSQKVDSDDDDIKEEDEDNLGLSRREKERRRKLRVFQNMCREAKLEPLATIDGCATNLKSVLINIVDYIDAKRSGRPIKVWPPHEFERFRKYSLSDGKRMDLKEAKRGDGLLVPLLQVLSRSNAASVYQNHRDRAVVAREHCTSRVLDDTNDQKTQLRLSAIKEEPDAPHDVISIHGTESDRSPSPRPVDEICPWSPSSIGSSVLEIASSDQRGIKRDLEDFTGEQHISESELVFPSSQKRLRT</sequence>
<feature type="region of interest" description="Disordered" evidence="1">
    <location>
        <begin position="304"/>
        <end position="329"/>
    </location>
</feature>
<feature type="compositionally biased region" description="Basic and acidic residues" evidence="1">
    <location>
        <begin position="316"/>
        <end position="328"/>
    </location>
</feature>
<name>A0A7C8J0T3_9PEZI</name>
<dbReference type="EMBL" id="WUBL01000016">
    <property type="protein sequence ID" value="KAF2971122.1"/>
    <property type="molecule type" value="Genomic_DNA"/>
</dbReference>
<evidence type="ECO:0000313" key="2">
    <source>
        <dbReference type="EMBL" id="KAF2971122.1"/>
    </source>
</evidence>
<comment type="caution">
    <text evidence="2">The sequence shown here is derived from an EMBL/GenBank/DDBJ whole genome shotgun (WGS) entry which is preliminary data.</text>
</comment>
<gene>
    <name evidence="2" type="ORF">GQX73_g2515</name>
</gene>
<evidence type="ECO:0000256" key="1">
    <source>
        <dbReference type="SAM" id="MobiDB-lite"/>
    </source>
</evidence>
<dbReference type="InParanoid" id="A0A7C8J0T3"/>
<organism evidence="2 3">
    <name type="scientific">Xylaria multiplex</name>
    <dbReference type="NCBI Taxonomy" id="323545"/>
    <lineage>
        <taxon>Eukaryota</taxon>
        <taxon>Fungi</taxon>
        <taxon>Dikarya</taxon>
        <taxon>Ascomycota</taxon>
        <taxon>Pezizomycotina</taxon>
        <taxon>Sordariomycetes</taxon>
        <taxon>Xylariomycetidae</taxon>
        <taxon>Xylariales</taxon>
        <taxon>Xylariaceae</taxon>
        <taxon>Xylaria</taxon>
    </lineage>
</organism>
<evidence type="ECO:0000313" key="3">
    <source>
        <dbReference type="Proteomes" id="UP000481858"/>
    </source>
</evidence>
<dbReference type="AlphaFoldDB" id="A0A7C8J0T3"/>
<reference evidence="2 3" key="1">
    <citation type="submission" date="2019-12" db="EMBL/GenBank/DDBJ databases">
        <title>Draft genome sequence of the ascomycete Xylaria multiplex DSM 110363.</title>
        <authorList>
            <person name="Buettner E."/>
            <person name="Kellner H."/>
        </authorList>
    </citation>
    <scope>NUCLEOTIDE SEQUENCE [LARGE SCALE GENOMIC DNA]</scope>
    <source>
        <strain evidence="2 3">DSM 110363</strain>
    </source>
</reference>
<dbReference type="OrthoDB" id="6105938at2759"/>
<keyword evidence="3" id="KW-1185">Reference proteome</keyword>
<dbReference type="PANTHER" id="PTHR38846">
    <property type="entry name" value="C3H1-TYPE DOMAIN-CONTAINING PROTEIN"/>
    <property type="match status" value="1"/>
</dbReference>